<dbReference type="EMBL" id="JALLPJ020000871">
    <property type="protein sequence ID" value="KAL3780896.1"/>
    <property type="molecule type" value="Genomic_DNA"/>
</dbReference>
<dbReference type="InterPro" id="IPR055918">
    <property type="entry name" value="DUF7495"/>
</dbReference>
<feature type="region of interest" description="Disordered" evidence="1">
    <location>
        <begin position="348"/>
        <end position="371"/>
    </location>
</feature>
<evidence type="ECO:0000313" key="4">
    <source>
        <dbReference type="Proteomes" id="UP001530400"/>
    </source>
</evidence>
<dbReference type="Proteomes" id="UP001530400">
    <property type="component" value="Unassembled WGS sequence"/>
</dbReference>
<feature type="region of interest" description="Disordered" evidence="1">
    <location>
        <begin position="524"/>
        <end position="549"/>
    </location>
</feature>
<feature type="domain" description="DUF7495" evidence="2">
    <location>
        <begin position="391"/>
        <end position="506"/>
    </location>
</feature>
<reference evidence="3 4" key="1">
    <citation type="submission" date="2024-10" db="EMBL/GenBank/DDBJ databases">
        <title>Updated reference genomes for cyclostephanoid diatoms.</title>
        <authorList>
            <person name="Roberts W.R."/>
            <person name="Alverson A.J."/>
        </authorList>
    </citation>
    <scope>NUCLEOTIDE SEQUENCE [LARGE SCALE GENOMIC DNA]</scope>
    <source>
        <strain evidence="3 4">AJA010-31</strain>
    </source>
</reference>
<dbReference type="Pfam" id="PF24325">
    <property type="entry name" value="DUF7495"/>
    <property type="match status" value="2"/>
</dbReference>
<comment type="caution">
    <text evidence="3">The sequence shown here is derived from an EMBL/GenBank/DDBJ whole genome shotgun (WGS) entry which is preliminary data.</text>
</comment>
<sequence>MNFLRNAILGDSNTDTNNIQRKNSNTKQKNIRQRRNFDEYDDDDDWGMTALSATQASLQRYGYATKDMNIGDSTDSNRSPFWDQSSVGEDPVSRRGGGGGGGEMMQSWEKASLYQDQMENAFSIGDDDYYSSDQRSLEEDKKAYDEVQEDLRTVEDEAEEGSVSSNKEDVANAYRDYLKSIREGGFETYLNADDEDETPDFDHMAFGDDNKQTPVVTNKKSGERVLEIEEDRSLYGGLYGVRDMRAQDSPYTSWRAKAQALVDYDNQRQRSNSQSPLRNGVGRFRRKSPMNVDSGRDFEEEMMTRRGHYNYPLLHSGRFKRFCFCSVVMFALAIGLYNSAFHRSSQESSQISVPPKTEASPEQQHHEDPNLYVPPKASNAIANTLKTFDPVWYDRKSGWEGITFKDAVNFCNAKEKRVPCSYELYCEDGPGLPPYEGVKLNGEQWAAISNGPNQWVQVGTIANDPTHTCTTYKQMFDELPKWGVTGISTEHAHGAGGITQNLMCCYNANHLSADWWYFDDEADAEEAGEQAQEVGASAVGQDNTATETTDTTAVEDTNGVDQAMNDPSDGNVAVVSDNIKIQQREKAVIAAFQPIWFASSHGWDGSTYDAAVDFCDSYDHMVLCPFSAYCPNGPGSPPLSGSMVLELDGEEWAPVNGPPNSWVQLGTISGEPNSRCALYHDLLGNRPQWGLDGSKPELKHHIMCCLISKQT</sequence>
<dbReference type="AlphaFoldDB" id="A0ABD3NZB8"/>
<evidence type="ECO:0000256" key="1">
    <source>
        <dbReference type="SAM" id="MobiDB-lite"/>
    </source>
</evidence>
<feature type="compositionally biased region" description="Polar residues" evidence="1">
    <location>
        <begin position="11"/>
        <end position="28"/>
    </location>
</feature>
<feature type="region of interest" description="Disordered" evidence="1">
    <location>
        <begin position="1"/>
        <end position="31"/>
    </location>
</feature>
<feature type="region of interest" description="Disordered" evidence="1">
    <location>
        <begin position="265"/>
        <end position="297"/>
    </location>
</feature>
<keyword evidence="4" id="KW-1185">Reference proteome</keyword>
<proteinExistence type="predicted"/>
<accession>A0ABD3NZB8</accession>
<protein>
    <recommendedName>
        <fullName evidence="2">DUF7495 domain-containing protein</fullName>
    </recommendedName>
</protein>
<feature type="region of interest" description="Disordered" evidence="1">
    <location>
        <begin position="124"/>
        <end position="143"/>
    </location>
</feature>
<feature type="domain" description="DUF7495" evidence="2">
    <location>
        <begin position="596"/>
        <end position="705"/>
    </location>
</feature>
<organism evidence="3 4">
    <name type="scientific">Cyclotella atomus</name>
    <dbReference type="NCBI Taxonomy" id="382360"/>
    <lineage>
        <taxon>Eukaryota</taxon>
        <taxon>Sar</taxon>
        <taxon>Stramenopiles</taxon>
        <taxon>Ochrophyta</taxon>
        <taxon>Bacillariophyta</taxon>
        <taxon>Coscinodiscophyceae</taxon>
        <taxon>Thalassiosirophycidae</taxon>
        <taxon>Stephanodiscales</taxon>
        <taxon>Stephanodiscaceae</taxon>
        <taxon>Cyclotella</taxon>
    </lineage>
</organism>
<feature type="compositionally biased region" description="Polar residues" evidence="1">
    <location>
        <begin position="71"/>
        <end position="87"/>
    </location>
</feature>
<gene>
    <name evidence="3" type="ORF">ACHAWO_010579</name>
</gene>
<evidence type="ECO:0000259" key="2">
    <source>
        <dbReference type="Pfam" id="PF24325"/>
    </source>
</evidence>
<feature type="region of interest" description="Disordered" evidence="1">
    <location>
        <begin position="69"/>
        <end position="105"/>
    </location>
</feature>
<evidence type="ECO:0000313" key="3">
    <source>
        <dbReference type="EMBL" id="KAL3780896.1"/>
    </source>
</evidence>
<name>A0ABD3NZB8_9STRA</name>